<dbReference type="InterPro" id="IPR050391">
    <property type="entry name" value="Mito_Metabolite_Transporter"/>
</dbReference>
<dbReference type="InterPro" id="IPR023395">
    <property type="entry name" value="MCP_dom_sf"/>
</dbReference>
<organism evidence="12">
    <name type="scientific">Davidia involucrata</name>
    <name type="common">Dove tree</name>
    <dbReference type="NCBI Taxonomy" id="16924"/>
    <lineage>
        <taxon>Eukaryota</taxon>
        <taxon>Viridiplantae</taxon>
        <taxon>Streptophyta</taxon>
        <taxon>Embryophyta</taxon>
        <taxon>Tracheophyta</taxon>
        <taxon>Spermatophyta</taxon>
        <taxon>Magnoliopsida</taxon>
        <taxon>eudicotyledons</taxon>
        <taxon>Gunneridae</taxon>
        <taxon>Pentapetalae</taxon>
        <taxon>asterids</taxon>
        <taxon>Cornales</taxon>
        <taxon>Nyssaceae</taxon>
        <taxon>Davidia</taxon>
    </lineage>
</organism>
<dbReference type="Pfam" id="PF00153">
    <property type="entry name" value="Mito_carr"/>
    <property type="match status" value="2"/>
</dbReference>
<sequence length="331" mass="35980">MDNLSSLPSGYSNDMNIVNQELQVEEKPTKPLVKSAIWPTVKPFVNGGLAGLLTASERYVEFSLLHYLCPLLAKAAGGPAFASQIKKAMLSRRSCSYFFKSMPVHLLLEATLATARFGSFEILTKKAEAANDGTPMTLYQEACCGLTSGAIGAIIGTPIFLASTRMRADAALPAAQQLHYRNVFHALYHTAANEGVLALWKGAGCYANAAIAFNMGMLASYNRSSNYFKESLGFGEYKTRLGAGAVSGFFASACALPYINVRGIMRVSQPDANGKYPFTNSLDCAWKILKSGGPFKFYTGFPKYFVKATPNVMVTWIILEEIKKFEESIGL</sequence>
<keyword evidence="6" id="KW-0999">Mitochondrion inner membrane</keyword>
<accession>A0A5B7BHA4</accession>
<dbReference type="PROSITE" id="PS50920">
    <property type="entry name" value="SOLCAR"/>
    <property type="match status" value="2"/>
</dbReference>
<dbReference type="Gene3D" id="1.50.40.10">
    <property type="entry name" value="Mitochondrial carrier domain"/>
    <property type="match status" value="1"/>
</dbReference>
<keyword evidence="5" id="KW-0677">Repeat</keyword>
<protein>
    <recommendedName>
        <fullName evidence="13">Mitochondrial dicarboxylate/tricarboxylate transporter DTC</fullName>
    </recommendedName>
</protein>
<dbReference type="GO" id="GO:0005743">
    <property type="term" value="C:mitochondrial inner membrane"/>
    <property type="evidence" value="ECO:0007669"/>
    <property type="project" value="UniProtKB-SubCell"/>
</dbReference>
<evidence type="ECO:0000256" key="6">
    <source>
        <dbReference type="ARBA" id="ARBA00022792"/>
    </source>
</evidence>
<feature type="repeat" description="Solcar" evidence="10">
    <location>
        <begin position="136"/>
        <end position="227"/>
    </location>
</feature>
<gene>
    <name evidence="12" type="ORF">Din_036542</name>
</gene>
<evidence type="ECO:0000256" key="3">
    <source>
        <dbReference type="ARBA" id="ARBA00022448"/>
    </source>
</evidence>
<evidence type="ECO:0000256" key="2">
    <source>
        <dbReference type="ARBA" id="ARBA00006375"/>
    </source>
</evidence>
<keyword evidence="3 11" id="KW-0813">Transport</keyword>
<evidence type="ECO:0000256" key="7">
    <source>
        <dbReference type="ARBA" id="ARBA00022989"/>
    </source>
</evidence>
<evidence type="ECO:0000256" key="1">
    <source>
        <dbReference type="ARBA" id="ARBA00004448"/>
    </source>
</evidence>
<evidence type="ECO:0000256" key="4">
    <source>
        <dbReference type="ARBA" id="ARBA00022692"/>
    </source>
</evidence>
<keyword evidence="9 10" id="KW-0472">Membrane</keyword>
<comment type="similarity">
    <text evidence="2 11">Belongs to the mitochondrial carrier (TC 2.A.29) family.</text>
</comment>
<keyword evidence="7" id="KW-1133">Transmembrane helix</keyword>
<dbReference type="SUPFAM" id="SSF103506">
    <property type="entry name" value="Mitochondrial carrier"/>
    <property type="match status" value="1"/>
</dbReference>
<evidence type="ECO:0000256" key="10">
    <source>
        <dbReference type="PROSITE-ProRule" id="PRU00282"/>
    </source>
</evidence>
<feature type="repeat" description="Solcar" evidence="10">
    <location>
        <begin position="235"/>
        <end position="325"/>
    </location>
</feature>
<reference evidence="12" key="1">
    <citation type="submission" date="2019-08" db="EMBL/GenBank/DDBJ databases">
        <title>Reference gene set and small RNA set construction with multiple tissues from Davidia involucrata Baill.</title>
        <authorList>
            <person name="Yang H."/>
            <person name="Zhou C."/>
            <person name="Li G."/>
            <person name="Wang J."/>
            <person name="Gao P."/>
            <person name="Wang M."/>
            <person name="Wang R."/>
            <person name="Zhao Y."/>
        </authorList>
    </citation>
    <scope>NUCLEOTIDE SEQUENCE</scope>
    <source>
        <tissue evidence="12">Mixed with DoveR01_LX</tissue>
    </source>
</reference>
<dbReference type="EMBL" id="GHES01036542">
    <property type="protein sequence ID" value="MPA67101.1"/>
    <property type="molecule type" value="Transcribed_RNA"/>
</dbReference>
<dbReference type="PANTHER" id="PTHR45618">
    <property type="entry name" value="MITOCHONDRIAL DICARBOXYLATE CARRIER-RELATED"/>
    <property type="match status" value="1"/>
</dbReference>
<evidence type="ECO:0000313" key="12">
    <source>
        <dbReference type="EMBL" id="MPA67101.1"/>
    </source>
</evidence>
<keyword evidence="8" id="KW-0496">Mitochondrion</keyword>
<evidence type="ECO:0008006" key="13">
    <source>
        <dbReference type="Google" id="ProtNLM"/>
    </source>
</evidence>
<evidence type="ECO:0000256" key="8">
    <source>
        <dbReference type="ARBA" id="ARBA00023128"/>
    </source>
</evidence>
<name>A0A5B7BHA4_DAVIN</name>
<proteinExistence type="inferred from homology"/>
<comment type="subcellular location">
    <subcellularLocation>
        <location evidence="1">Mitochondrion inner membrane</location>
        <topology evidence="1">Multi-pass membrane protein</topology>
    </subcellularLocation>
</comment>
<keyword evidence="4 10" id="KW-0812">Transmembrane</keyword>
<evidence type="ECO:0000256" key="9">
    <source>
        <dbReference type="ARBA" id="ARBA00023136"/>
    </source>
</evidence>
<evidence type="ECO:0000256" key="11">
    <source>
        <dbReference type="RuleBase" id="RU000488"/>
    </source>
</evidence>
<dbReference type="AlphaFoldDB" id="A0A5B7BHA4"/>
<evidence type="ECO:0000256" key="5">
    <source>
        <dbReference type="ARBA" id="ARBA00022737"/>
    </source>
</evidence>
<dbReference type="InterPro" id="IPR018108">
    <property type="entry name" value="MCP_transmembrane"/>
</dbReference>
<dbReference type="FunFam" id="1.50.40.10:FF:000009">
    <property type="entry name" value="Mitochondrial 2-oxoglutarate/malate carrier protein"/>
    <property type="match status" value="1"/>
</dbReference>